<evidence type="ECO:0000313" key="5">
    <source>
        <dbReference type="EMBL" id="MBB6694898.1"/>
    </source>
</evidence>
<dbReference type="Gene3D" id="1.10.10.10">
    <property type="entry name" value="Winged helix-like DNA-binding domain superfamily/Winged helix DNA-binding domain"/>
    <property type="match status" value="1"/>
</dbReference>
<dbReference type="AlphaFoldDB" id="A0A841U791"/>
<sequence>MTEEIELSMDCKAEAVLEILAGKWKRVILEQLFSNGTMRFSELRRAIPDITKKMLTSQLRELEYHDIVSRQVHLDVPPKVEYSVTEYAHRLIPLLEGLNRWGTEHIEHLKEIYGEEYAAKSPARPRRPDRAATGE</sequence>
<organism evidence="5 6">
    <name type="scientific">Cohnella xylanilytica</name>
    <dbReference type="NCBI Taxonomy" id="557555"/>
    <lineage>
        <taxon>Bacteria</taxon>
        <taxon>Bacillati</taxon>
        <taxon>Bacillota</taxon>
        <taxon>Bacilli</taxon>
        <taxon>Bacillales</taxon>
        <taxon>Paenibacillaceae</taxon>
        <taxon>Cohnella</taxon>
    </lineage>
</organism>
<gene>
    <name evidence="5" type="ORF">H7B90_26225</name>
</gene>
<proteinExistence type="predicted"/>
<dbReference type="InterPro" id="IPR036390">
    <property type="entry name" value="WH_DNA-bd_sf"/>
</dbReference>
<dbReference type="SUPFAM" id="SSF46785">
    <property type="entry name" value="Winged helix' DNA-binding domain"/>
    <property type="match status" value="1"/>
</dbReference>
<evidence type="ECO:0000256" key="1">
    <source>
        <dbReference type="ARBA" id="ARBA00023015"/>
    </source>
</evidence>
<dbReference type="InterPro" id="IPR002577">
    <property type="entry name" value="HTH_HxlR"/>
</dbReference>
<evidence type="ECO:0000256" key="2">
    <source>
        <dbReference type="ARBA" id="ARBA00023125"/>
    </source>
</evidence>
<keyword evidence="6" id="KW-1185">Reference proteome</keyword>
<evidence type="ECO:0000313" key="6">
    <source>
        <dbReference type="Proteomes" id="UP000553776"/>
    </source>
</evidence>
<comment type="caution">
    <text evidence="5">The sequence shown here is derived from an EMBL/GenBank/DDBJ whole genome shotgun (WGS) entry which is preliminary data.</text>
</comment>
<feature type="domain" description="HTH hxlR-type" evidence="4">
    <location>
        <begin position="11"/>
        <end position="110"/>
    </location>
</feature>
<dbReference type="PROSITE" id="PS51118">
    <property type="entry name" value="HTH_HXLR"/>
    <property type="match status" value="1"/>
</dbReference>
<dbReference type="Proteomes" id="UP000553776">
    <property type="component" value="Unassembled WGS sequence"/>
</dbReference>
<dbReference type="GO" id="GO:0003677">
    <property type="term" value="F:DNA binding"/>
    <property type="evidence" value="ECO:0007669"/>
    <property type="project" value="UniProtKB-KW"/>
</dbReference>
<name>A0A841U791_9BACL</name>
<dbReference type="PANTHER" id="PTHR33204">
    <property type="entry name" value="TRANSCRIPTIONAL REGULATOR, MARR FAMILY"/>
    <property type="match status" value="1"/>
</dbReference>
<keyword evidence="2" id="KW-0238">DNA-binding</keyword>
<evidence type="ECO:0000256" key="3">
    <source>
        <dbReference type="ARBA" id="ARBA00023163"/>
    </source>
</evidence>
<keyword evidence="1" id="KW-0805">Transcription regulation</keyword>
<dbReference type="Pfam" id="PF01638">
    <property type="entry name" value="HxlR"/>
    <property type="match status" value="1"/>
</dbReference>
<keyword evidence="3" id="KW-0804">Transcription</keyword>
<reference evidence="5 6" key="1">
    <citation type="submission" date="2020-08" db="EMBL/GenBank/DDBJ databases">
        <title>Cohnella phylogeny.</title>
        <authorList>
            <person name="Dunlap C."/>
        </authorList>
    </citation>
    <scope>NUCLEOTIDE SEQUENCE [LARGE SCALE GENOMIC DNA]</scope>
    <source>
        <strain evidence="5 6">DSM 25239</strain>
    </source>
</reference>
<protein>
    <submittedName>
        <fullName evidence="5">Helix-turn-helix transcriptional regulator</fullName>
    </submittedName>
</protein>
<evidence type="ECO:0000259" key="4">
    <source>
        <dbReference type="PROSITE" id="PS51118"/>
    </source>
</evidence>
<dbReference type="PANTHER" id="PTHR33204:SF29">
    <property type="entry name" value="TRANSCRIPTIONAL REGULATOR"/>
    <property type="match status" value="1"/>
</dbReference>
<dbReference type="InterPro" id="IPR036388">
    <property type="entry name" value="WH-like_DNA-bd_sf"/>
</dbReference>
<accession>A0A841U791</accession>
<dbReference type="EMBL" id="JACJVR010000106">
    <property type="protein sequence ID" value="MBB6694898.1"/>
    <property type="molecule type" value="Genomic_DNA"/>
</dbReference>